<name>A0A2S2R3T3_9HEMI</name>
<sequence>MGVCDTCAVSIKRCQNDSITCSSCYKLFRVICHSLEQDDIEYLYILNKSWSCVTCAKKFKNTISFAGNSTKPLSLVSITKRDLKLIISHLDNLSTEQIKLIDLINEQNEKLNSFDKKFHEIFSQL</sequence>
<gene>
    <name evidence="1" type="ORF">g.71</name>
</gene>
<protein>
    <submittedName>
        <fullName evidence="1">Uncharacterized protein</fullName>
    </submittedName>
</protein>
<organism evidence="1">
    <name type="scientific">Sipha flava</name>
    <name type="common">yellow sugarcane aphid</name>
    <dbReference type="NCBI Taxonomy" id="143950"/>
    <lineage>
        <taxon>Eukaryota</taxon>
        <taxon>Metazoa</taxon>
        <taxon>Ecdysozoa</taxon>
        <taxon>Arthropoda</taxon>
        <taxon>Hexapoda</taxon>
        <taxon>Insecta</taxon>
        <taxon>Pterygota</taxon>
        <taxon>Neoptera</taxon>
        <taxon>Paraneoptera</taxon>
        <taxon>Hemiptera</taxon>
        <taxon>Sternorrhyncha</taxon>
        <taxon>Aphidomorpha</taxon>
        <taxon>Aphidoidea</taxon>
        <taxon>Aphididae</taxon>
        <taxon>Sipha</taxon>
    </lineage>
</organism>
<reference evidence="1" key="1">
    <citation type="submission" date="2018-04" db="EMBL/GenBank/DDBJ databases">
        <title>Transcriptome assembly of Sipha flava.</title>
        <authorList>
            <person name="Scully E.D."/>
            <person name="Geib S.M."/>
            <person name="Palmer N.A."/>
            <person name="Koch K."/>
            <person name="Bradshaw J."/>
            <person name="Heng-Moss T."/>
            <person name="Sarath G."/>
        </authorList>
    </citation>
    <scope>NUCLEOTIDE SEQUENCE</scope>
</reference>
<dbReference type="EMBL" id="GGMS01015456">
    <property type="protein sequence ID" value="MBY84659.1"/>
    <property type="molecule type" value="Transcribed_RNA"/>
</dbReference>
<evidence type="ECO:0000313" key="1">
    <source>
        <dbReference type="EMBL" id="MBY84659.1"/>
    </source>
</evidence>
<dbReference type="SUPFAM" id="SSF57903">
    <property type="entry name" value="FYVE/PHD zinc finger"/>
    <property type="match status" value="1"/>
</dbReference>
<proteinExistence type="predicted"/>
<dbReference type="InterPro" id="IPR011011">
    <property type="entry name" value="Znf_FYVE_PHD"/>
</dbReference>
<dbReference type="AlphaFoldDB" id="A0A2S2R3T3"/>
<accession>A0A2S2R3T3</accession>